<comment type="caution">
    <text evidence="6">The sequence shown here is derived from an EMBL/GenBank/DDBJ whole genome shotgun (WGS) entry which is preliminary data.</text>
</comment>
<dbReference type="GO" id="GO:0033754">
    <property type="term" value="F:indoleamine 2,3-dioxygenase activity"/>
    <property type="evidence" value="ECO:0007669"/>
    <property type="project" value="TreeGrafter"/>
</dbReference>
<dbReference type="InterPro" id="IPR000898">
    <property type="entry name" value="Indolamine_dOase"/>
</dbReference>
<evidence type="ECO:0000256" key="3">
    <source>
        <dbReference type="ARBA" id="ARBA00023004"/>
    </source>
</evidence>
<evidence type="ECO:0000313" key="6">
    <source>
        <dbReference type="EMBL" id="KAJ3578450.1"/>
    </source>
</evidence>
<dbReference type="PANTHER" id="PTHR28657:SF11">
    <property type="entry name" value="INDOLEAMINE 2,3-DIOXYGENASE"/>
    <property type="match status" value="1"/>
</dbReference>
<dbReference type="PANTHER" id="PTHR28657">
    <property type="entry name" value="INDOLEAMINE 2,3-DIOXYGENASE"/>
    <property type="match status" value="1"/>
</dbReference>
<feature type="binding site" description="proximal binding residue" evidence="4">
    <location>
        <position position="406"/>
    </location>
    <ligand>
        <name>heme b</name>
        <dbReference type="ChEBI" id="CHEBI:60344"/>
    </ligand>
    <ligandPart>
        <name>Fe</name>
        <dbReference type="ChEBI" id="CHEBI:18248"/>
    </ligandPart>
</feature>
<dbReference type="GO" id="GO:0034354">
    <property type="term" value="P:'de novo' NAD+ biosynthetic process from L-tryptophan"/>
    <property type="evidence" value="ECO:0007669"/>
    <property type="project" value="TreeGrafter"/>
</dbReference>
<organism evidence="6 7">
    <name type="scientific">Xylaria arbuscula</name>
    <dbReference type="NCBI Taxonomy" id="114810"/>
    <lineage>
        <taxon>Eukaryota</taxon>
        <taxon>Fungi</taxon>
        <taxon>Dikarya</taxon>
        <taxon>Ascomycota</taxon>
        <taxon>Pezizomycotina</taxon>
        <taxon>Sordariomycetes</taxon>
        <taxon>Xylariomycetidae</taxon>
        <taxon>Xylariales</taxon>
        <taxon>Xylariaceae</taxon>
        <taxon>Xylaria</taxon>
    </lineage>
</organism>
<evidence type="ECO:0000313" key="7">
    <source>
        <dbReference type="Proteomes" id="UP001148614"/>
    </source>
</evidence>
<dbReference type="AlphaFoldDB" id="A0A9W8NKR9"/>
<keyword evidence="7" id="KW-1185">Reference proteome</keyword>
<keyword evidence="2 4" id="KW-0479">Metal-binding</keyword>
<evidence type="ECO:0000256" key="2">
    <source>
        <dbReference type="ARBA" id="ARBA00022723"/>
    </source>
</evidence>
<dbReference type="GO" id="GO:0019441">
    <property type="term" value="P:L-tryptophan catabolic process to kynurenine"/>
    <property type="evidence" value="ECO:0007669"/>
    <property type="project" value="InterPro"/>
</dbReference>
<dbReference type="SUPFAM" id="SSF140959">
    <property type="entry name" value="Indolic compounds 2,3-dioxygenase-like"/>
    <property type="match status" value="1"/>
</dbReference>
<dbReference type="GO" id="GO:0005737">
    <property type="term" value="C:cytoplasm"/>
    <property type="evidence" value="ECO:0007669"/>
    <property type="project" value="TreeGrafter"/>
</dbReference>
<proteinExistence type="inferred from homology"/>
<sequence length="458" mass="52167">MLAVAFILCAAALVGLALWRTVKGRRNVSLITGKANRMQHMRILAAQHKVAASLVAMIDKDGAGDWPPKANHESWPTALFPYRSIYMELLPMLYTDTPSLEDSVNIERRERYRVAARSLFRDRIALDEVTRILEEVERDSWSTISRDTLNGFYCCIALSRHAYRWATLPVVKVAQLEKELEFPAELSIPWSYLQRYYGCTSDGGNHTSNVLNNFNPRSERIYRFNNSLSPAIQSSEEGFFRLLYEVDVMSFDIFHDIVIAVTSYKDGKTSAAVEAMRSVNAGLRGLFVHFNQKMREEVVSKNVWLNYVQSLHAWGLGRVIDGEWVRFDGVSGNQILVFQALDALLGMETYHPDADLKRYMPAAQRAFCKSIKDNSPRPFLRDSKDQALKVEFEALVAQLKRYRCAHRSRAMPYLKKVAPERYHMTTKASVLTTDPSVGIDAALQPLEQLLINRTTQTV</sequence>
<gene>
    <name evidence="6" type="ORF">NPX13_g2107</name>
</gene>
<evidence type="ECO:0000256" key="1">
    <source>
        <dbReference type="ARBA" id="ARBA00007119"/>
    </source>
</evidence>
<dbReference type="EMBL" id="JANPWZ010000212">
    <property type="protein sequence ID" value="KAJ3578450.1"/>
    <property type="molecule type" value="Genomic_DNA"/>
</dbReference>
<accession>A0A9W8NKR9</accession>
<reference evidence="6" key="1">
    <citation type="submission" date="2022-07" db="EMBL/GenBank/DDBJ databases">
        <title>Genome Sequence of Xylaria arbuscula.</title>
        <authorList>
            <person name="Buettner E."/>
        </authorList>
    </citation>
    <scope>NUCLEOTIDE SEQUENCE</scope>
    <source>
        <strain evidence="6">VT107</strain>
    </source>
</reference>
<comment type="similarity">
    <text evidence="1">Belongs to the indoleamine 2,3-dioxygenase family.</text>
</comment>
<dbReference type="InterPro" id="IPR037217">
    <property type="entry name" value="Trp/Indoleamine_2_3_dOase-like"/>
</dbReference>
<dbReference type="Proteomes" id="UP001148614">
    <property type="component" value="Unassembled WGS sequence"/>
</dbReference>
<keyword evidence="5" id="KW-0732">Signal</keyword>
<feature type="signal peptide" evidence="5">
    <location>
        <begin position="1"/>
        <end position="24"/>
    </location>
</feature>
<dbReference type="GO" id="GO:0046872">
    <property type="term" value="F:metal ion binding"/>
    <property type="evidence" value="ECO:0007669"/>
    <property type="project" value="UniProtKB-KW"/>
</dbReference>
<dbReference type="GO" id="GO:0020037">
    <property type="term" value="F:heme binding"/>
    <property type="evidence" value="ECO:0007669"/>
    <property type="project" value="InterPro"/>
</dbReference>
<keyword evidence="3 4" id="KW-0408">Iron</keyword>
<name>A0A9W8NKR9_9PEZI</name>
<dbReference type="Pfam" id="PF01231">
    <property type="entry name" value="IDO"/>
    <property type="match status" value="1"/>
</dbReference>
<dbReference type="Gene3D" id="1.20.58.480">
    <property type="match status" value="1"/>
</dbReference>
<keyword evidence="4" id="KW-0349">Heme</keyword>
<protein>
    <submittedName>
        <fullName evidence="6">Uncharacterized protein</fullName>
    </submittedName>
</protein>
<evidence type="ECO:0000256" key="4">
    <source>
        <dbReference type="PIRSR" id="PIRSR600898-1"/>
    </source>
</evidence>
<evidence type="ECO:0000256" key="5">
    <source>
        <dbReference type="SAM" id="SignalP"/>
    </source>
</evidence>
<feature type="chain" id="PRO_5040919816" evidence="5">
    <location>
        <begin position="25"/>
        <end position="458"/>
    </location>
</feature>